<dbReference type="Proteomes" id="UP000449846">
    <property type="component" value="Unassembled WGS sequence"/>
</dbReference>
<comment type="function">
    <text evidence="5 6">Structural component of flagellum, the bacterial motility apparatus. Part of the rod structure of flagellar basal body.</text>
</comment>
<feature type="region of interest" description="Disordered" evidence="7">
    <location>
        <begin position="63"/>
        <end position="89"/>
    </location>
</feature>
<dbReference type="GO" id="GO:0030694">
    <property type="term" value="C:bacterial-type flagellum basal body, rod"/>
    <property type="evidence" value="ECO:0007669"/>
    <property type="project" value="InterPro"/>
</dbReference>
<dbReference type="RefSeq" id="WP_155038639.1">
    <property type="nucleotide sequence ID" value="NZ_JBHGCD010000005.1"/>
</dbReference>
<dbReference type="AlphaFoldDB" id="A0A844HI85"/>
<reference evidence="9 10" key="1">
    <citation type="submission" date="2019-11" db="EMBL/GenBank/DDBJ databases">
        <authorList>
            <person name="Dong K."/>
        </authorList>
    </citation>
    <scope>NUCLEOTIDE SEQUENCE [LARGE SCALE GENOMIC DNA]</scope>
    <source>
        <strain evidence="9 10">NBRC 112902</strain>
    </source>
</reference>
<evidence type="ECO:0000313" key="9">
    <source>
        <dbReference type="EMBL" id="MTH58709.1"/>
    </source>
</evidence>
<sequence>MFDRIDTLRMASSLTAHAQTRQKLIAQNVANADTPGFKSQDLARFSETYRSGVTTELRATRPGHVTGISWGGQNREIDAGGEPAPNGNSVSIEDEMIRVAQAKKEFDLSLAVTRASLSMIRTSLGRRA</sequence>
<comment type="caution">
    <text evidence="9">The sequence shown here is derived from an EMBL/GenBank/DDBJ whole genome shotgun (WGS) entry which is preliminary data.</text>
</comment>
<organism evidence="9 10">
    <name type="scientific">Paracoccus litorisediminis</name>
    <dbReference type="NCBI Taxonomy" id="2006130"/>
    <lineage>
        <taxon>Bacteria</taxon>
        <taxon>Pseudomonadati</taxon>
        <taxon>Pseudomonadota</taxon>
        <taxon>Alphaproteobacteria</taxon>
        <taxon>Rhodobacterales</taxon>
        <taxon>Paracoccaceae</taxon>
        <taxon>Paracoccus</taxon>
    </lineage>
</organism>
<evidence type="ECO:0000256" key="4">
    <source>
        <dbReference type="ARBA" id="ARBA00023143"/>
    </source>
</evidence>
<proteinExistence type="inferred from homology"/>
<dbReference type="InterPro" id="IPR006300">
    <property type="entry name" value="FlgB"/>
</dbReference>
<evidence type="ECO:0000313" key="10">
    <source>
        <dbReference type="Proteomes" id="UP000449846"/>
    </source>
</evidence>
<comment type="similarity">
    <text evidence="2 6">Belongs to the flagella basal body rod proteins family.</text>
</comment>
<dbReference type="NCBIfam" id="NF009270">
    <property type="entry name" value="PRK12627.1"/>
    <property type="match status" value="1"/>
</dbReference>
<gene>
    <name evidence="9" type="ORF">GL300_05740</name>
</gene>
<name>A0A844HI85_9RHOB</name>
<feature type="domain" description="Flagellar basal body rod protein N-terminal" evidence="8">
    <location>
        <begin position="16"/>
        <end position="38"/>
    </location>
</feature>
<dbReference type="PIRSF" id="PIRSF002889">
    <property type="entry name" value="Rod_FlgB"/>
    <property type="match status" value="1"/>
</dbReference>
<protein>
    <recommendedName>
        <fullName evidence="3 6">Flagellar basal body rod protein FlgB</fullName>
    </recommendedName>
</protein>
<comment type="subcellular location">
    <subcellularLocation>
        <location evidence="1 6">Bacterial flagellum basal body</location>
    </subcellularLocation>
</comment>
<comment type="subunit">
    <text evidence="6">The basal body constitutes a major portion of the flagellar organelle and consists of a number of rings mounted on a central rod.</text>
</comment>
<evidence type="ECO:0000259" key="8">
    <source>
        <dbReference type="Pfam" id="PF00460"/>
    </source>
</evidence>
<dbReference type="GO" id="GO:0071973">
    <property type="term" value="P:bacterial-type flagellum-dependent cell motility"/>
    <property type="evidence" value="ECO:0007669"/>
    <property type="project" value="InterPro"/>
</dbReference>
<evidence type="ECO:0000256" key="2">
    <source>
        <dbReference type="ARBA" id="ARBA00009677"/>
    </source>
</evidence>
<evidence type="ECO:0000256" key="1">
    <source>
        <dbReference type="ARBA" id="ARBA00004117"/>
    </source>
</evidence>
<dbReference type="Pfam" id="PF00460">
    <property type="entry name" value="Flg_bb_rod"/>
    <property type="match status" value="1"/>
</dbReference>
<keyword evidence="4 6" id="KW-0975">Bacterial flagellum</keyword>
<evidence type="ECO:0000256" key="6">
    <source>
        <dbReference type="PIRNR" id="PIRNR002889"/>
    </source>
</evidence>
<dbReference type="EMBL" id="WMIG01000002">
    <property type="protein sequence ID" value="MTH58709.1"/>
    <property type="molecule type" value="Genomic_DNA"/>
</dbReference>
<evidence type="ECO:0000256" key="7">
    <source>
        <dbReference type="SAM" id="MobiDB-lite"/>
    </source>
</evidence>
<accession>A0A844HI85</accession>
<dbReference type="InterPro" id="IPR001444">
    <property type="entry name" value="Flag_bb_rod_N"/>
</dbReference>
<evidence type="ECO:0000256" key="5">
    <source>
        <dbReference type="ARBA" id="ARBA00024934"/>
    </source>
</evidence>
<keyword evidence="10" id="KW-1185">Reference proteome</keyword>
<evidence type="ECO:0000256" key="3">
    <source>
        <dbReference type="ARBA" id="ARBA00014376"/>
    </source>
</evidence>
<dbReference type="OrthoDB" id="9788334at2"/>